<dbReference type="EMBL" id="UXSR01005306">
    <property type="protein sequence ID" value="VDD80899.1"/>
    <property type="molecule type" value="Genomic_DNA"/>
</dbReference>
<proteinExistence type="inferred from homology"/>
<feature type="compositionally biased region" description="Polar residues" evidence="18">
    <location>
        <begin position="31"/>
        <end position="41"/>
    </location>
</feature>
<feature type="region of interest" description="Disordered" evidence="18">
    <location>
        <begin position="441"/>
        <end position="470"/>
    </location>
</feature>
<comment type="similarity">
    <text evidence="5">Belongs to the CASC3 family.</text>
</comment>
<protein>
    <recommendedName>
        <fullName evidence="6">Protein CASC3</fullName>
    </recommendedName>
</protein>
<evidence type="ECO:0000256" key="13">
    <source>
        <dbReference type="ARBA" id="ARBA00022884"/>
    </source>
</evidence>
<dbReference type="SMART" id="SM01044">
    <property type="entry name" value="Btz"/>
    <property type="match status" value="1"/>
</dbReference>
<reference evidence="20 21" key="1">
    <citation type="submission" date="2018-10" db="EMBL/GenBank/DDBJ databases">
        <authorList>
            <consortium name="Pathogen Informatics"/>
        </authorList>
    </citation>
    <scope>NUCLEOTIDE SEQUENCE [LARGE SCALE GENOMIC DNA]</scope>
</reference>
<dbReference type="GO" id="GO:0016607">
    <property type="term" value="C:nuclear speck"/>
    <property type="evidence" value="ECO:0007669"/>
    <property type="project" value="UniProtKB-SubCell"/>
</dbReference>
<evidence type="ECO:0000256" key="10">
    <source>
        <dbReference type="ARBA" id="ARBA00022728"/>
    </source>
</evidence>
<evidence type="ECO:0000256" key="9">
    <source>
        <dbReference type="ARBA" id="ARBA00022664"/>
    </source>
</evidence>
<dbReference type="STRING" id="53468.A0A0R3UHR4"/>
<dbReference type="AlphaFoldDB" id="A0A0R3UHR4"/>
<evidence type="ECO:0000256" key="5">
    <source>
        <dbReference type="ARBA" id="ARBA00009548"/>
    </source>
</evidence>
<evidence type="ECO:0000256" key="7">
    <source>
        <dbReference type="ARBA" id="ARBA00022448"/>
    </source>
</evidence>
<feature type="compositionally biased region" description="Acidic residues" evidence="18">
    <location>
        <begin position="256"/>
        <end position="271"/>
    </location>
</feature>
<dbReference type="Pfam" id="PF09405">
    <property type="entry name" value="Btz"/>
    <property type="match status" value="1"/>
</dbReference>
<dbReference type="GO" id="GO:0010494">
    <property type="term" value="C:cytoplasmic stress granule"/>
    <property type="evidence" value="ECO:0007669"/>
    <property type="project" value="UniProtKB-SubCell"/>
</dbReference>
<dbReference type="GO" id="GO:0008380">
    <property type="term" value="P:RNA splicing"/>
    <property type="evidence" value="ECO:0007669"/>
    <property type="project" value="UniProtKB-KW"/>
</dbReference>
<comment type="subcellular location">
    <subcellularLocation>
        <location evidence="2">Cell projection</location>
        <location evidence="2">Dendrite</location>
    </subcellularLocation>
    <subcellularLocation>
        <location evidence="1">Cytoplasm</location>
        <location evidence="1">Stress granule</location>
    </subcellularLocation>
    <subcellularLocation>
        <location evidence="4">Cytoplasm</location>
        <location evidence="4">Perinuclear region</location>
    </subcellularLocation>
    <subcellularLocation>
        <location evidence="3">Nucleus speckle</location>
    </subcellularLocation>
</comment>
<feature type="compositionally biased region" description="Polar residues" evidence="18">
    <location>
        <begin position="7"/>
        <end position="25"/>
    </location>
</feature>
<keyword evidence="16" id="KW-0539">Nucleus</keyword>
<keyword evidence="21" id="KW-1185">Reference proteome</keyword>
<feature type="compositionally biased region" description="Basic and acidic residues" evidence="18">
    <location>
        <begin position="127"/>
        <end position="136"/>
    </location>
</feature>
<dbReference type="GO" id="GO:0003729">
    <property type="term" value="F:mRNA binding"/>
    <property type="evidence" value="ECO:0007669"/>
    <property type="project" value="InterPro"/>
</dbReference>
<feature type="domain" description="Btz" evidence="19">
    <location>
        <begin position="301"/>
        <end position="421"/>
    </location>
</feature>
<dbReference type="InterPro" id="IPR028544">
    <property type="entry name" value="CASC3"/>
</dbReference>
<evidence type="ECO:0000256" key="18">
    <source>
        <dbReference type="SAM" id="MobiDB-lite"/>
    </source>
</evidence>
<keyword evidence="12" id="KW-0810">Translation regulation</keyword>
<dbReference type="OrthoDB" id="657902at2759"/>
<dbReference type="PANTHER" id="PTHR13434:SF0">
    <property type="entry name" value="PROTEIN CASC3"/>
    <property type="match status" value="1"/>
</dbReference>
<evidence type="ECO:0000313" key="21">
    <source>
        <dbReference type="Proteomes" id="UP000267029"/>
    </source>
</evidence>
<feature type="compositionally biased region" description="Basic and acidic residues" evidence="18">
    <location>
        <begin position="321"/>
        <end position="334"/>
    </location>
</feature>
<keyword evidence="11" id="KW-0509">mRNA transport</keyword>
<evidence type="ECO:0000256" key="6">
    <source>
        <dbReference type="ARBA" id="ARBA00019964"/>
    </source>
</evidence>
<keyword evidence="7" id="KW-0813">Transport</keyword>
<evidence type="ECO:0000313" key="20">
    <source>
        <dbReference type="EMBL" id="VDD80899.1"/>
    </source>
</evidence>
<evidence type="ECO:0000256" key="4">
    <source>
        <dbReference type="ARBA" id="ARBA00004556"/>
    </source>
</evidence>
<organism evidence="20 21">
    <name type="scientific">Mesocestoides corti</name>
    <name type="common">Flatworm</name>
    <dbReference type="NCBI Taxonomy" id="53468"/>
    <lineage>
        <taxon>Eukaryota</taxon>
        <taxon>Metazoa</taxon>
        <taxon>Spiralia</taxon>
        <taxon>Lophotrochozoa</taxon>
        <taxon>Platyhelminthes</taxon>
        <taxon>Cestoda</taxon>
        <taxon>Eucestoda</taxon>
        <taxon>Cyclophyllidea</taxon>
        <taxon>Mesocestoididae</taxon>
        <taxon>Mesocestoides</taxon>
    </lineage>
</organism>
<keyword evidence="8" id="KW-0963">Cytoplasm</keyword>
<feature type="compositionally biased region" description="Basic and acidic residues" evidence="18">
    <location>
        <begin position="98"/>
        <end position="109"/>
    </location>
</feature>
<keyword evidence="17" id="KW-0966">Cell projection</keyword>
<evidence type="ECO:0000256" key="17">
    <source>
        <dbReference type="ARBA" id="ARBA00023273"/>
    </source>
</evidence>
<dbReference type="PANTHER" id="PTHR13434">
    <property type="entry name" value="PROTEIN CASC3"/>
    <property type="match status" value="1"/>
</dbReference>
<keyword evidence="13" id="KW-0694">RNA-binding</keyword>
<sequence>MNPKGTVEQSVNETSTTGQETSAPNTALLASAQSSHTTATDTLKADASPSTQNDPVSPNGQLIDQTTRCEETGETSFCEDQLSHTQQLRNDALPIGNKSEDKKGKKLELENNVTHTLSEELNVIGEGKPRGVKEIADLGEGDASSPSAESTSASQAKNKNSKNRSTKELQSSVSTSRKIGDEPPPQPCTETCQVEEQEKSRLDGTTESTFSGEEDDDEGEIDCKSDGASSSISHDHSSEDESHAPRLRRRCSVSDNDNDEEEEEDYDDDYYFDEKPTHSHGDDEIIDSTKDCKSRGPPITSELHEVDEGDQKDGCQVIDGKNTEANEKGVEKSRLVTPAGNDNKKDPSYVPRVGAFYLHDLRDEVDEAETSSKAQSSVNYCRRPGMLAARWGHDLYVEKHQNPRTTEDIVRRYGYDIRKHGLENPPVESAIENQPVDEAPQAGKRYSANRQPSQQQQQQQQIIGTPGPPDAATLEYCRSVDPSLVAALLQQKQHNPEAFAAVQAGMMPPAYGRRLPMGVYPDQGRYHGDMRPIRGNGGGGVSTYEQQPKPLDTGSSQRGF</sequence>
<dbReference type="Proteomes" id="UP000267029">
    <property type="component" value="Unassembled WGS sequence"/>
</dbReference>
<keyword evidence="10" id="KW-0747">Spliceosome</keyword>
<feature type="region of interest" description="Disordered" evidence="18">
    <location>
        <begin position="522"/>
        <end position="560"/>
    </location>
</feature>
<feature type="compositionally biased region" description="Basic and acidic residues" evidence="18">
    <location>
        <begin position="272"/>
        <end position="294"/>
    </location>
</feature>
<evidence type="ECO:0000256" key="1">
    <source>
        <dbReference type="ARBA" id="ARBA00004210"/>
    </source>
</evidence>
<feature type="compositionally biased region" description="Polar residues" evidence="18">
    <location>
        <begin position="48"/>
        <end position="66"/>
    </location>
</feature>
<evidence type="ECO:0000256" key="2">
    <source>
        <dbReference type="ARBA" id="ARBA00004279"/>
    </source>
</evidence>
<dbReference type="GO" id="GO:0035145">
    <property type="term" value="C:exon-exon junction complex"/>
    <property type="evidence" value="ECO:0007669"/>
    <property type="project" value="InterPro"/>
</dbReference>
<evidence type="ECO:0000256" key="15">
    <source>
        <dbReference type="ARBA" id="ARBA00023187"/>
    </source>
</evidence>
<feature type="compositionally biased region" description="Polar residues" evidence="18">
    <location>
        <begin position="168"/>
        <end position="177"/>
    </location>
</feature>
<feature type="region of interest" description="Disordered" evidence="18">
    <location>
        <begin position="1"/>
        <end position="350"/>
    </location>
</feature>
<evidence type="ECO:0000259" key="19">
    <source>
        <dbReference type="SMART" id="SM01044"/>
    </source>
</evidence>
<dbReference type="GO" id="GO:0006397">
    <property type="term" value="P:mRNA processing"/>
    <property type="evidence" value="ECO:0007669"/>
    <property type="project" value="UniProtKB-KW"/>
</dbReference>
<gene>
    <name evidence="20" type="ORF">MCOS_LOCUS6902</name>
</gene>
<feature type="compositionally biased region" description="Low complexity" evidence="18">
    <location>
        <begin position="143"/>
        <end position="156"/>
    </location>
</feature>
<evidence type="ECO:0000256" key="16">
    <source>
        <dbReference type="ARBA" id="ARBA00023242"/>
    </source>
</evidence>
<dbReference type="GO" id="GO:0030425">
    <property type="term" value="C:dendrite"/>
    <property type="evidence" value="ECO:0007669"/>
    <property type="project" value="UniProtKB-SubCell"/>
</dbReference>
<evidence type="ECO:0000256" key="14">
    <source>
        <dbReference type="ARBA" id="ARBA00023161"/>
    </source>
</evidence>
<dbReference type="GO" id="GO:0051028">
    <property type="term" value="P:mRNA transport"/>
    <property type="evidence" value="ECO:0007669"/>
    <property type="project" value="UniProtKB-KW"/>
</dbReference>
<keyword evidence="15" id="KW-0508">mRNA splicing</keyword>
<dbReference type="GO" id="GO:0048471">
    <property type="term" value="C:perinuclear region of cytoplasm"/>
    <property type="evidence" value="ECO:0007669"/>
    <property type="project" value="UniProtKB-SubCell"/>
</dbReference>
<name>A0A0R3UHR4_MESCO</name>
<dbReference type="InterPro" id="IPR018545">
    <property type="entry name" value="Btz_dom"/>
</dbReference>
<evidence type="ECO:0000256" key="12">
    <source>
        <dbReference type="ARBA" id="ARBA00022845"/>
    </source>
</evidence>
<keyword evidence="9" id="KW-0507">mRNA processing</keyword>
<feature type="compositionally biased region" description="Basic and acidic residues" evidence="18">
    <location>
        <begin position="302"/>
        <end position="313"/>
    </location>
</feature>
<dbReference type="GO" id="GO:0006417">
    <property type="term" value="P:regulation of translation"/>
    <property type="evidence" value="ECO:0007669"/>
    <property type="project" value="UniProtKB-KW"/>
</dbReference>
<accession>A0A0R3UHR4</accession>
<dbReference type="GO" id="GO:0005681">
    <property type="term" value="C:spliceosomal complex"/>
    <property type="evidence" value="ECO:0007669"/>
    <property type="project" value="UniProtKB-KW"/>
</dbReference>
<evidence type="ECO:0000256" key="11">
    <source>
        <dbReference type="ARBA" id="ARBA00022816"/>
    </source>
</evidence>
<keyword evidence="14" id="KW-0866">Nonsense-mediated mRNA decay</keyword>
<feature type="compositionally biased region" description="Basic and acidic residues" evidence="18">
    <location>
        <begin position="233"/>
        <end position="244"/>
    </location>
</feature>
<evidence type="ECO:0000256" key="3">
    <source>
        <dbReference type="ARBA" id="ARBA00004324"/>
    </source>
</evidence>
<dbReference type="GO" id="GO:0000184">
    <property type="term" value="P:nuclear-transcribed mRNA catabolic process, nonsense-mediated decay"/>
    <property type="evidence" value="ECO:0007669"/>
    <property type="project" value="UniProtKB-KW"/>
</dbReference>
<evidence type="ECO:0000256" key="8">
    <source>
        <dbReference type="ARBA" id="ARBA00022490"/>
    </source>
</evidence>